<feature type="chain" id="PRO_5044552642" evidence="1">
    <location>
        <begin position="24"/>
        <end position="116"/>
    </location>
</feature>
<proteinExistence type="predicted"/>
<sequence>MNSCKIALFTCLLLAAIATTAAAAAVRAACLLVTCQEYGESLSSSSLVTSSNHKTIDNTQAAVFFPRKRKEKMNIDVIDGAVWCDDDAGGSARMDEPFPFNLSILREAGKANVRNL</sequence>
<dbReference type="WBParaSite" id="OFLC_0001057001-mRNA-1">
    <property type="protein sequence ID" value="OFLC_0001057001-mRNA-1"/>
    <property type="gene ID" value="OFLC_0001057001"/>
</dbReference>
<evidence type="ECO:0000256" key="1">
    <source>
        <dbReference type="SAM" id="SignalP"/>
    </source>
</evidence>
<keyword evidence="1" id="KW-0732">Signal</keyword>
<dbReference type="Proteomes" id="UP000267606">
    <property type="component" value="Unassembled WGS sequence"/>
</dbReference>
<reference evidence="4" key="1">
    <citation type="submission" date="2016-06" db="UniProtKB">
        <authorList>
            <consortium name="WormBaseParasite"/>
        </authorList>
    </citation>
    <scope>IDENTIFICATION</scope>
</reference>
<dbReference type="AlphaFoldDB" id="A0A183HSV8"/>
<protein>
    <submittedName>
        <fullName evidence="2 4">Uncharacterized protein</fullName>
    </submittedName>
</protein>
<name>A0A183HSV8_9BILA</name>
<accession>A0A183HSV8</accession>
<evidence type="ECO:0000313" key="4">
    <source>
        <dbReference type="WBParaSite" id="OFLC_0001057001-mRNA-1"/>
    </source>
</evidence>
<dbReference type="EMBL" id="UZAJ01014225">
    <property type="protein sequence ID" value="VDO69568.1"/>
    <property type="molecule type" value="Genomic_DNA"/>
</dbReference>
<gene>
    <name evidence="2" type="ORF">OFLC_LOCUS10569</name>
</gene>
<feature type="signal peptide" evidence="1">
    <location>
        <begin position="1"/>
        <end position="23"/>
    </location>
</feature>
<reference evidence="2 3" key="2">
    <citation type="submission" date="2018-11" db="EMBL/GenBank/DDBJ databases">
        <authorList>
            <consortium name="Pathogen Informatics"/>
        </authorList>
    </citation>
    <scope>NUCLEOTIDE SEQUENCE [LARGE SCALE GENOMIC DNA]</scope>
</reference>
<keyword evidence="3" id="KW-1185">Reference proteome</keyword>
<evidence type="ECO:0000313" key="2">
    <source>
        <dbReference type="EMBL" id="VDO69568.1"/>
    </source>
</evidence>
<evidence type="ECO:0000313" key="3">
    <source>
        <dbReference type="Proteomes" id="UP000267606"/>
    </source>
</evidence>
<organism evidence="4">
    <name type="scientific">Onchocerca flexuosa</name>
    <dbReference type="NCBI Taxonomy" id="387005"/>
    <lineage>
        <taxon>Eukaryota</taxon>
        <taxon>Metazoa</taxon>
        <taxon>Ecdysozoa</taxon>
        <taxon>Nematoda</taxon>
        <taxon>Chromadorea</taxon>
        <taxon>Rhabditida</taxon>
        <taxon>Spirurina</taxon>
        <taxon>Spiruromorpha</taxon>
        <taxon>Filarioidea</taxon>
        <taxon>Onchocercidae</taxon>
        <taxon>Onchocerca</taxon>
    </lineage>
</organism>